<comment type="caution">
    <text evidence="1">The sequence shown here is derived from an EMBL/GenBank/DDBJ whole genome shotgun (WGS) entry which is preliminary data.</text>
</comment>
<name>A0A1F6NM90_9BACT</name>
<evidence type="ECO:0000313" key="2">
    <source>
        <dbReference type="Proteomes" id="UP000178349"/>
    </source>
</evidence>
<gene>
    <name evidence="1" type="ORF">A2493_00600</name>
</gene>
<proteinExistence type="predicted"/>
<evidence type="ECO:0000313" key="1">
    <source>
        <dbReference type="EMBL" id="OGH84880.1"/>
    </source>
</evidence>
<accession>A0A1F6NM90</accession>
<dbReference type="Proteomes" id="UP000178349">
    <property type="component" value="Unassembled WGS sequence"/>
</dbReference>
<reference evidence="1 2" key="1">
    <citation type="journal article" date="2016" name="Nat. Commun.">
        <title>Thousands of microbial genomes shed light on interconnected biogeochemical processes in an aquifer system.</title>
        <authorList>
            <person name="Anantharaman K."/>
            <person name="Brown C.T."/>
            <person name="Hug L.A."/>
            <person name="Sharon I."/>
            <person name="Castelle C.J."/>
            <person name="Probst A.J."/>
            <person name="Thomas B.C."/>
            <person name="Singh A."/>
            <person name="Wilkins M.J."/>
            <person name="Karaoz U."/>
            <person name="Brodie E.L."/>
            <person name="Williams K.H."/>
            <person name="Hubbard S.S."/>
            <person name="Banfield J.F."/>
        </authorList>
    </citation>
    <scope>NUCLEOTIDE SEQUENCE [LARGE SCALE GENOMIC DNA]</scope>
</reference>
<dbReference type="EMBL" id="MFQW01000060">
    <property type="protein sequence ID" value="OGH84880.1"/>
    <property type="molecule type" value="Genomic_DNA"/>
</dbReference>
<organism evidence="1 2">
    <name type="scientific">Candidatus Magasanikbacteria bacterium RIFOXYC12_FULL_33_11</name>
    <dbReference type="NCBI Taxonomy" id="1798701"/>
    <lineage>
        <taxon>Bacteria</taxon>
        <taxon>Candidatus Magasanikiibacteriota</taxon>
    </lineage>
</organism>
<dbReference type="AlphaFoldDB" id="A0A1F6NM90"/>
<sequence>MSEYGPNTPLEKPTPIEIETNNALTQRLRHELKLSEEKITEFYESYRLVQIVIIQRLTKGLNSDEETSAIEKFSGHEAFSFQALLVDEDASFINGIIHFKTTPKEKKDAFVNKLLEKIRPFHKSPDKKLTVKTTKTKRPQ</sequence>
<protein>
    <submittedName>
        <fullName evidence="1">Uncharacterized protein</fullName>
    </submittedName>
</protein>